<dbReference type="PRINTS" id="PR00219">
    <property type="entry name" value="SYNAPTOBREVN"/>
</dbReference>
<evidence type="ECO:0000256" key="9">
    <source>
        <dbReference type="SAM" id="Phobius"/>
    </source>
</evidence>
<gene>
    <name evidence="11" type="ORF">SARC_13059</name>
</gene>
<proteinExistence type="inferred from homology"/>
<evidence type="ECO:0000313" key="11">
    <source>
        <dbReference type="EMBL" id="KNC74392.1"/>
    </source>
</evidence>
<keyword evidence="6 9" id="KW-0472">Membrane</keyword>
<keyword evidence="8" id="KW-0175">Coiled coil</keyword>
<evidence type="ECO:0000256" key="1">
    <source>
        <dbReference type="ARBA" id="ARBA00008025"/>
    </source>
</evidence>
<feature type="transmembrane region" description="Helical" evidence="9">
    <location>
        <begin position="67"/>
        <end position="86"/>
    </location>
</feature>
<dbReference type="STRING" id="667725.A0A0L0FC84"/>
<dbReference type="SUPFAM" id="SSF58038">
    <property type="entry name" value="SNARE fusion complex"/>
    <property type="match status" value="1"/>
</dbReference>
<dbReference type="Proteomes" id="UP000054560">
    <property type="component" value="Unassembled WGS sequence"/>
</dbReference>
<feature type="domain" description="V-SNARE coiled-coil homology" evidence="10">
    <location>
        <begin position="3"/>
        <end position="63"/>
    </location>
</feature>
<comment type="subcellular location">
    <subcellularLocation>
        <location evidence="7">Endomembrane system</location>
        <topology evidence="7">Single-pass type IV membrane protein</topology>
    </subcellularLocation>
</comment>
<dbReference type="Gene3D" id="1.20.5.110">
    <property type="match status" value="1"/>
</dbReference>
<dbReference type="PROSITE" id="PS50892">
    <property type="entry name" value="V_SNARE"/>
    <property type="match status" value="1"/>
</dbReference>
<evidence type="ECO:0000256" key="4">
    <source>
        <dbReference type="ARBA" id="ARBA00022927"/>
    </source>
</evidence>
<dbReference type="InterPro" id="IPR001388">
    <property type="entry name" value="Synaptobrevin-like"/>
</dbReference>
<keyword evidence="5 9" id="KW-1133">Transmembrane helix</keyword>
<dbReference type="GO" id="GO:0012505">
    <property type="term" value="C:endomembrane system"/>
    <property type="evidence" value="ECO:0007669"/>
    <property type="project" value="UniProtKB-SubCell"/>
</dbReference>
<dbReference type="Pfam" id="PF00957">
    <property type="entry name" value="Synaptobrevin"/>
    <property type="match status" value="1"/>
</dbReference>
<evidence type="ECO:0000256" key="6">
    <source>
        <dbReference type="ARBA" id="ARBA00023136"/>
    </source>
</evidence>
<accession>A0A0L0FC84</accession>
<dbReference type="OrthoDB" id="10042941at2759"/>
<keyword evidence="2" id="KW-0813">Transport</keyword>
<dbReference type="PROSITE" id="PS00417">
    <property type="entry name" value="SYNAPTOBREVIN"/>
    <property type="match status" value="1"/>
</dbReference>
<dbReference type="PANTHER" id="PTHR45701">
    <property type="entry name" value="SYNAPTOBREVIN FAMILY MEMBER"/>
    <property type="match status" value="1"/>
</dbReference>
<dbReference type="GO" id="GO:0005737">
    <property type="term" value="C:cytoplasm"/>
    <property type="evidence" value="ECO:0007669"/>
    <property type="project" value="UniProtKB-ARBA"/>
</dbReference>
<evidence type="ECO:0000256" key="7">
    <source>
        <dbReference type="ARBA" id="ARBA00046280"/>
    </source>
</evidence>
<evidence type="ECO:0000313" key="12">
    <source>
        <dbReference type="Proteomes" id="UP000054560"/>
    </source>
</evidence>
<evidence type="ECO:0000256" key="8">
    <source>
        <dbReference type="PROSITE-ProRule" id="PRU00290"/>
    </source>
</evidence>
<sequence length="90" mass="10476">MSSIQHTQDQVDEVVDIMKDNVNKVLERDQKLTEIEDRSDALKDGASRFQKTSGQVKSKMWWKNLKWTLLIIALIVIVIIVILLITKPWE</sequence>
<dbReference type="eggNOG" id="KOG0860">
    <property type="taxonomic scope" value="Eukaryota"/>
</dbReference>
<dbReference type="FunFam" id="1.20.5.110:FF:000004">
    <property type="entry name" value="Vesicle-associated membrane protein 7"/>
    <property type="match status" value="1"/>
</dbReference>
<keyword evidence="4" id="KW-0653">Protein transport</keyword>
<name>A0A0L0FC84_9EUKA</name>
<dbReference type="InterPro" id="IPR042855">
    <property type="entry name" value="V_SNARE_CC"/>
</dbReference>
<dbReference type="GO" id="GO:0016020">
    <property type="term" value="C:membrane"/>
    <property type="evidence" value="ECO:0007669"/>
    <property type="project" value="InterPro"/>
</dbReference>
<keyword evidence="3 9" id="KW-0812">Transmembrane</keyword>
<dbReference type="RefSeq" id="XP_014148294.1">
    <property type="nucleotide sequence ID" value="XM_014292819.1"/>
</dbReference>
<comment type="similarity">
    <text evidence="1">Belongs to the synaptobrevin family.</text>
</comment>
<dbReference type="GO" id="GO:0016192">
    <property type="term" value="P:vesicle-mediated transport"/>
    <property type="evidence" value="ECO:0007669"/>
    <property type="project" value="InterPro"/>
</dbReference>
<evidence type="ECO:0000259" key="10">
    <source>
        <dbReference type="PROSITE" id="PS50892"/>
    </source>
</evidence>
<dbReference type="GO" id="GO:0015031">
    <property type="term" value="P:protein transport"/>
    <property type="evidence" value="ECO:0007669"/>
    <property type="project" value="UniProtKB-KW"/>
</dbReference>
<dbReference type="EMBL" id="KQ244454">
    <property type="protein sequence ID" value="KNC74392.1"/>
    <property type="molecule type" value="Genomic_DNA"/>
</dbReference>
<keyword evidence="12" id="KW-1185">Reference proteome</keyword>
<evidence type="ECO:0000256" key="2">
    <source>
        <dbReference type="ARBA" id="ARBA00022448"/>
    </source>
</evidence>
<evidence type="ECO:0000256" key="3">
    <source>
        <dbReference type="ARBA" id="ARBA00022692"/>
    </source>
</evidence>
<dbReference type="GeneID" id="25913563"/>
<reference evidence="11 12" key="1">
    <citation type="submission" date="2011-02" db="EMBL/GenBank/DDBJ databases">
        <title>The Genome Sequence of Sphaeroforma arctica JP610.</title>
        <authorList>
            <consortium name="The Broad Institute Genome Sequencing Platform"/>
            <person name="Russ C."/>
            <person name="Cuomo C."/>
            <person name="Young S.K."/>
            <person name="Zeng Q."/>
            <person name="Gargeya S."/>
            <person name="Alvarado L."/>
            <person name="Berlin A."/>
            <person name="Chapman S.B."/>
            <person name="Chen Z."/>
            <person name="Freedman E."/>
            <person name="Gellesch M."/>
            <person name="Goldberg J."/>
            <person name="Griggs A."/>
            <person name="Gujja S."/>
            <person name="Heilman E."/>
            <person name="Heiman D."/>
            <person name="Howarth C."/>
            <person name="Mehta T."/>
            <person name="Neiman D."/>
            <person name="Pearson M."/>
            <person name="Roberts A."/>
            <person name="Saif S."/>
            <person name="Shea T."/>
            <person name="Shenoy N."/>
            <person name="Sisk P."/>
            <person name="Stolte C."/>
            <person name="Sykes S."/>
            <person name="White J."/>
            <person name="Yandava C."/>
            <person name="Burger G."/>
            <person name="Gray M.W."/>
            <person name="Holland P.W.H."/>
            <person name="King N."/>
            <person name="Lang F.B.F."/>
            <person name="Roger A.J."/>
            <person name="Ruiz-Trillo I."/>
            <person name="Haas B."/>
            <person name="Nusbaum C."/>
            <person name="Birren B."/>
        </authorList>
    </citation>
    <scope>NUCLEOTIDE SEQUENCE [LARGE SCALE GENOMIC DNA]</scope>
    <source>
        <strain evidence="11 12">JP610</strain>
    </source>
</reference>
<organism evidence="11 12">
    <name type="scientific">Sphaeroforma arctica JP610</name>
    <dbReference type="NCBI Taxonomy" id="667725"/>
    <lineage>
        <taxon>Eukaryota</taxon>
        <taxon>Ichthyosporea</taxon>
        <taxon>Ichthyophonida</taxon>
        <taxon>Sphaeroforma</taxon>
    </lineage>
</organism>
<dbReference type="InterPro" id="IPR016444">
    <property type="entry name" value="Synaptobrevin/VAMP"/>
</dbReference>
<dbReference type="PIRSF" id="PIRSF005409">
    <property type="entry name" value="Synaptobrevin_euk"/>
    <property type="match status" value="1"/>
</dbReference>
<protein>
    <recommendedName>
        <fullName evidence="10">V-SNARE coiled-coil homology domain-containing protein</fullName>
    </recommendedName>
</protein>
<evidence type="ECO:0000256" key="5">
    <source>
        <dbReference type="ARBA" id="ARBA00022989"/>
    </source>
</evidence>
<dbReference type="AlphaFoldDB" id="A0A0L0FC84"/>